<gene>
    <name evidence="2" type="ORF">SAMN02745220_03984</name>
</gene>
<dbReference type="Pfam" id="PF18885">
    <property type="entry name" value="DUF5648"/>
    <property type="match status" value="1"/>
</dbReference>
<dbReference type="InterPro" id="IPR043708">
    <property type="entry name" value="DUF5648"/>
</dbReference>
<organism evidence="2 3">
    <name type="scientific">Desulfopila aestuarii DSM 18488</name>
    <dbReference type="NCBI Taxonomy" id="1121416"/>
    <lineage>
        <taxon>Bacteria</taxon>
        <taxon>Pseudomonadati</taxon>
        <taxon>Thermodesulfobacteriota</taxon>
        <taxon>Desulfobulbia</taxon>
        <taxon>Desulfobulbales</taxon>
        <taxon>Desulfocapsaceae</taxon>
        <taxon>Desulfopila</taxon>
    </lineage>
</organism>
<feature type="domain" description="DUF5648" evidence="1">
    <location>
        <begin position="354"/>
        <end position="497"/>
    </location>
</feature>
<dbReference type="OrthoDB" id="9790784at2"/>
<keyword evidence="3" id="KW-1185">Reference proteome</keyword>
<name>A0A1M7YFH2_9BACT</name>
<dbReference type="Proteomes" id="UP000184603">
    <property type="component" value="Unassembled WGS sequence"/>
</dbReference>
<dbReference type="STRING" id="1121416.SAMN02745220_03984"/>
<evidence type="ECO:0000313" key="3">
    <source>
        <dbReference type="Proteomes" id="UP000184603"/>
    </source>
</evidence>
<reference evidence="2 3" key="1">
    <citation type="submission" date="2016-12" db="EMBL/GenBank/DDBJ databases">
        <authorList>
            <person name="Song W.-J."/>
            <person name="Kurnit D.M."/>
        </authorList>
    </citation>
    <scope>NUCLEOTIDE SEQUENCE [LARGE SCALE GENOMIC DNA]</scope>
    <source>
        <strain evidence="2 3">DSM 18488</strain>
    </source>
</reference>
<accession>A0A1M7YFH2</accession>
<evidence type="ECO:0000259" key="1">
    <source>
        <dbReference type="Pfam" id="PF18885"/>
    </source>
</evidence>
<dbReference type="AlphaFoldDB" id="A0A1M7YFH2"/>
<dbReference type="RefSeq" id="WP_073615420.1">
    <property type="nucleotide sequence ID" value="NZ_FRFE01000025.1"/>
</dbReference>
<sequence length="500" mass="57232">MKGPQMLLLIISLFFILYGDAEAKIVTETVYGTLSEKSENVGEGYEVGRRYELFTVTYDDSSTVMHVYNTDGSLESTRDSIHYNFDIGADAEYVLAPFLVNFLDTYCVTPNGTTTYYNWYYSGVAIGGDIYQRADEYSYLELQKYTDESRNDYGYIVGSVGSVTSFIRFDKVERVRLVSPIVEATINDLDCFQIEGDPRIWLDLDNPNILGKSYNEIKAWAKDNGFRFATEKDVNDLVLAVLPLGNVEYFWFPGVSAIPVDSSSAEAYYTYAEIEAIGVTSWYKQSFSTTGYTLTNPYMPINVTRLYSCLGPTFCGAASSSSANEIYDDISYVSGDVQITGRSAWLIYDNSRVPIYQFYSQVGESHYFTADEADKDKIFANWLDYWKYIGIGWYGYANPQPGTIPIYHFYAPSTESHYFTKNEEEKNYIISTWPQHWQYIGVAWYGNSTQEPGTKPIYQFYSYAGDSHYFTASEAEKNYIMITWPDYWTYIGVGWYGYEN</sequence>
<dbReference type="EMBL" id="FRFE01000025">
    <property type="protein sequence ID" value="SHO51397.1"/>
    <property type="molecule type" value="Genomic_DNA"/>
</dbReference>
<protein>
    <recommendedName>
        <fullName evidence="1">DUF5648 domain-containing protein</fullName>
    </recommendedName>
</protein>
<evidence type="ECO:0000313" key="2">
    <source>
        <dbReference type="EMBL" id="SHO51397.1"/>
    </source>
</evidence>
<proteinExistence type="predicted"/>